<reference evidence="1" key="1">
    <citation type="submission" date="2020-02" db="EMBL/GenBank/DDBJ databases">
        <authorList>
            <person name="Palmer J.M."/>
        </authorList>
    </citation>
    <scope>NUCLEOTIDE SEQUENCE</scope>
    <source>
        <strain evidence="1">EPUS1.4</strain>
        <tissue evidence="1">Thallus</tissue>
    </source>
</reference>
<evidence type="ECO:0000313" key="2">
    <source>
        <dbReference type="Proteomes" id="UP000606974"/>
    </source>
</evidence>
<name>A0A8H7E8W4_9EURO</name>
<protein>
    <submittedName>
        <fullName evidence="1">Uncharacterized protein</fullName>
    </submittedName>
</protein>
<gene>
    <name evidence="1" type="ORF">GJ744_000809</name>
</gene>
<proteinExistence type="predicted"/>
<dbReference type="Proteomes" id="UP000606974">
    <property type="component" value="Unassembled WGS sequence"/>
</dbReference>
<dbReference type="AlphaFoldDB" id="A0A8H7E8W4"/>
<dbReference type="OrthoDB" id="10340470at2759"/>
<keyword evidence="2" id="KW-1185">Reference proteome</keyword>
<dbReference type="EMBL" id="JAACFV010000011">
    <property type="protein sequence ID" value="KAF7512548.1"/>
    <property type="molecule type" value="Genomic_DNA"/>
</dbReference>
<organism evidence="1 2">
    <name type="scientific">Endocarpon pusillum</name>
    <dbReference type="NCBI Taxonomy" id="364733"/>
    <lineage>
        <taxon>Eukaryota</taxon>
        <taxon>Fungi</taxon>
        <taxon>Dikarya</taxon>
        <taxon>Ascomycota</taxon>
        <taxon>Pezizomycotina</taxon>
        <taxon>Eurotiomycetes</taxon>
        <taxon>Chaetothyriomycetidae</taxon>
        <taxon>Verrucariales</taxon>
        <taxon>Verrucariaceae</taxon>
        <taxon>Endocarpon</taxon>
    </lineage>
</organism>
<evidence type="ECO:0000313" key="1">
    <source>
        <dbReference type="EMBL" id="KAF7512548.1"/>
    </source>
</evidence>
<sequence length="180" mass="19888">MGRVGLQRSGTSQIVWVNGNRCDTAQPWVLLMVSAALLMNLTQCQLRDCVPLETMLKVVSGSILSWLYQQLKIIRNGRRVLVKTILAWPVCIAGEKDYAAAIRLKLANESQHQCYVAEMCHLEARLIFIFSGFRAAHQIPVIGAANNAGQRWEPAVRDLSGDGAGEVVNGRKTSEIKLTN</sequence>
<comment type="caution">
    <text evidence="1">The sequence shown here is derived from an EMBL/GenBank/DDBJ whole genome shotgun (WGS) entry which is preliminary data.</text>
</comment>
<accession>A0A8H7E8W4</accession>